<name>A0A0B8Q829_9VIBR</name>
<keyword evidence="1" id="KW-0812">Transmembrane</keyword>
<proteinExistence type="predicted"/>
<evidence type="ECO:0000313" key="3">
    <source>
        <dbReference type="EMBL" id="GAM62037.1"/>
    </source>
</evidence>
<evidence type="ECO:0000313" key="7">
    <source>
        <dbReference type="Proteomes" id="UP000031671"/>
    </source>
</evidence>
<evidence type="ECO:0000313" key="4">
    <source>
        <dbReference type="EMBL" id="GAM73107.1"/>
    </source>
</evidence>
<evidence type="ECO:0000313" key="5">
    <source>
        <dbReference type="Proteomes" id="UP000031666"/>
    </source>
</evidence>
<keyword evidence="7" id="KW-1185">Reference proteome</keyword>
<accession>A0A0B8PBU1</accession>
<dbReference type="Pfam" id="PF11143">
    <property type="entry name" value="DUF2919"/>
    <property type="match status" value="1"/>
</dbReference>
<feature type="transmembrane region" description="Helical" evidence="1">
    <location>
        <begin position="59"/>
        <end position="79"/>
    </location>
</feature>
<reference evidence="4 5" key="3">
    <citation type="submission" date="2015-01" db="EMBL/GenBank/DDBJ databases">
        <title>Vibrio sp. C94 JCM 19241 whole genome shotgun sequence.</title>
        <authorList>
            <person name="Sawabe T."/>
            <person name="Meirelles P."/>
            <person name="Feng G."/>
            <person name="Sayaka M."/>
            <person name="Hattori M."/>
            <person name="Ohkuma M."/>
        </authorList>
    </citation>
    <scope>NUCLEOTIDE SEQUENCE [LARGE SCALE GENOMIC DNA]</scope>
    <source>
        <strain evidence="5">JCM 19241</strain>
        <strain evidence="4">JCM19241</strain>
    </source>
</reference>
<dbReference type="EMBL" id="BBSA01000004">
    <property type="protein sequence ID" value="GAM62037.1"/>
    <property type="molecule type" value="Genomic_DNA"/>
</dbReference>
<reference evidence="5 6" key="4">
    <citation type="submission" date="2015-01" db="EMBL/GenBank/DDBJ databases">
        <authorList>
            <consortium name="NBRP consortium"/>
            <person name="Sawabe T."/>
            <person name="Meirelles P."/>
            <person name="Feng G."/>
            <person name="Sayaka M."/>
            <person name="Hattori M."/>
            <person name="Ohkuma M."/>
        </authorList>
    </citation>
    <scope>NUCLEOTIDE SEQUENCE [LARGE SCALE GENOMIC DNA]</scope>
    <source>
        <strain evidence="7">JCM 19231</strain>
        <strain evidence="5">JCM 19241</strain>
        <strain evidence="2">JCM19231</strain>
        <strain evidence="3 6">JCM19232</strain>
        <strain evidence="4">JCM19241</strain>
    </source>
</reference>
<dbReference type="Proteomes" id="UP000031666">
    <property type="component" value="Unassembled WGS sequence"/>
</dbReference>
<keyword evidence="1" id="KW-0472">Membrane</keyword>
<dbReference type="RefSeq" id="WP_261833747.1">
    <property type="nucleotide sequence ID" value="NZ_AP024881.1"/>
</dbReference>
<keyword evidence="1" id="KW-1133">Transmembrane helix</keyword>
<evidence type="ECO:0000256" key="1">
    <source>
        <dbReference type="SAM" id="Phobius"/>
    </source>
</evidence>
<organism evidence="4 5">
    <name type="scientific">Vibrio ishigakensis</name>
    <dbReference type="NCBI Taxonomy" id="1481914"/>
    <lineage>
        <taxon>Bacteria</taxon>
        <taxon>Pseudomonadati</taxon>
        <taxon>Pseudomonadota</taxon>
        <taxon>Gammaproteobacteria</taxon>
        <taxon>Vibrionales</taxon>
        <taxon>Vibrionaceae</taxon>
        <taxon>Vibrio</taxon>
    </lineage>
</organism>
<feature type="transmembrane region" description="Helical" evidence="1">
    <location>
        <begin position="118"/>
        <end position="137"/>
    </location>
</feature>
<accession>A0A0B8NUZ5</accession>
<sequence>MRYFIEDYDKHGYLKAPAWLWVSWIFLARGWVAFVMAAATRDKGSEILGLIYPNVSHLYTMMWLGLPPIIIMWMIGLRNPERPLIAKAMRVGRWVSIFTAGTQLLLELSAVMQRHGQFSWGSAVSIVGLSWILIYLFNSHRVKECFKTL</sequence>
<evidence type="ECO:0000313" key="2">
    <source>
        <dbReference type="EMBL" id="GAM57746.1"/>
    </source>
</evidence>
<dbReference type="Proteomes" id="UP000031671">
    <property type="component" value="Unassembled WGS sequence"/>
</dbReference>
<reference evidence="3 6" key="2">
    <citation type="submission" date="2015-01" db="EMBL/GenBank/DDBJ databases">
        <title>Vibrio sp. C5 JCM 19232 whole genome shotgun sequence.</title>
        <authorList>
            <person name="Sawabe T."/>
            <person name="Meirelles P."/>
            <person name="Feng G."/>
            <person name="Sayaka M."/>
            <person name="Hattori M."/>
            <person name="Ohkuma M."/>
        </authorList>
    </citation>
    <scope>NUCLEOTIDE SEQUENCE [LARGE SCALE GENOMIC DNA]</scope>
    <source>
        <strain evidence="3 6">JCM19232</strain>
    </source>
</reference>
<dbReference type="InterPro" id="IPR021318">
    <property type="entry name" value="DUF2919"/>
</dbReference>
<comment type="caution">
    <text evidence="4">The sequence shown here is derived from an EMBL/GenBank/DDBJ whole genome shotgun (WGS) entry which is preliminary data.</text>
</comment>
<evidence type="ECO:0000313" key="6">
    <source>
        <dbReference type="Proteomes" id="UP000031670"/>
    </source>
</evidence>
<dbReference type="STRING" id="1481914.JCM19241_2562"/>
<dbReference type="EMBL" id="BBRZ01000063">
    <property type="protein sequence ID" value="GAM57746.1"/>
    <property type="molecule type" value="Genomic_DNA"/>
</dbReference>
<dbReference type="EMBL" id="BBSC01000001">
    <property type="protein sequence ID" value="GAM73107.1"/>
    <property type="molecule type" value="Genomic_DNA"/>
</dbReference>
<accession>A0A0B8Q829</accession>
<dbReference type="Proteomes" id="UP000031670">
    <property type="component" value="Unassembled WGS sequence"/>
</dbReference>
<gene>
    <name evidence="2" type="ORF">JCM19231_3278</name>
    <name evidence="3" type="ORF">JCM19232_6342</name>
    <name evidence="4" type="ORF">JCM19241_2562</name>
</gene>
<reference evidence="2 7" key="1">
    <citation type="submission" date="2015-01" db="EMBL/GenBank/DDBJ databases">
        <title>Vibrio sp. C1 JCM 19231 whole genome shotgun sequence.</title>
        <authorList>
            <person name="Sawabe T."/>
            <person name="Meirelles P."/>
            <person name="Feng G."/>
            <person name="Sayaka M."/>
            <person name="Hattori M."/>
            <person name="Ohkuma M."/>
        </authorList>
    </citation>
    <scope>NUCLEOTIDE SEQUENCE [LARGE SCALE GENOMIC DNA]</scope>
    <source>
        <strain evidence="7">JCM 19231</strain>
        <strain evidence="2">JCM19231</strain>
    </source>
</reference>
<dbReference type="AlphaFoldDB" id="A0A0B8Q829"/>
<feature type="transmembrane region" description="Helical" evidence="1">
    <location>
        <begin position="20"/>
        <end position="39"/>
    </location>
</feature>
<feature type="transmembrane region" description="Helical" evidence="1">
    <location>
        <begin position="91"/>
        <end position="112"/>
    </location>
</feature>
<protein>
    <submittedName>
        <fullName evidence="4">Membrane protein</fullName>
    </submittedName>
</protein>